<organism evidence="3 4">
    <name type="scientific">Rhodovastum atsumiense</name>
    <dbReference type="NCBI Taxonomy" id="504468"/>
    <lineage>
        <taxon>Bacteria</taxon>
        <taxon>Pseudomonadati</taxon>
        <taxon>Pseudomonadota</taxon>
        <taxon>Alphaproteobacteria</taxon>
        <taxon>Acetobacterales</taxon>
        <taxon>Acetobacteraceae</taxon>
        <taxon>Rhodovastum</taxon>
    </lineage>
</organism>
<dbReference type="FunFam" id="3.40.50.720:FF:000084">
    <property type="entry name" value="Short-chain dehydrogenase reductase"/>
    <property type="match status" value="1"/>
</dbReference>
<dbReference type="OrthoDB" id="9804774at2"/>
<dbReference type="Gene3D" id="3.40.50.720">
    <property type="entry name" value="NAD(P)-binding Rossmann-like Domain"/>
    <property type="match status" value="1"/>
</dbReference>
<dbReference type="PANTHER" id="PTHR42879:SF2">
    <property type="entry name" value="3-OXOACYL-[ACYL-CARRIER-PROTEIN] REDUCTASE FABG"/>
    <property type="match status" value="1"/>
</dbReference>
<dbReference type="SUPFAM" id="SSF51735">
    <property type="entry name" value="NAD(P)-binding Rossmann-fold domains"/>
    <property type="match status" value="1"/>
</dbReference>
<dbReference type="AlphaFoldDB" id="A0A5M6IRE9"/>
<dbReference type="InterPro" id="IPR002347">
    <property type="entry name" value="SDR_fam"/>
</dbReference>
<proteinExistence type="inferred from homology"/>
<dbReference type="Pfam" id="PF13561">
    <property type="entry name" value="adh_short_C2"/>
    <property type="match status" value="1"/>
</dbReference>
<dbReference type="PROSITE" id="PS00061">
    <property type="entry name" value="ADH_SHORT"/>
    <property type="match status" value="1"/>
</dbReference>
<comment type="caution">
    <text evidence="3">The sequence shown here is derived from an EMBL/GenBank/DDBJ whole genome shotgun (WGS) entry which is preliminary data.</text>
</comment>
<evidence type="ECO:0000313" key="4">
    <source>
        <dbReference type="Proteomes" id="UP000325255"/>
    </source>
</evidence>
<feature type="domain" description="Ketoreductase" evidence="2">
    <location>
        <begin position="6"/>
        <end position="182"/>
    </location>
</feature>
<dbReference type="InterPro" id="IPR036291">
    <property type="entry name" value="NAD(P)-bd_dom_sf"/>
</dbReference>
<evidence type="ECO:0000256" key="1">
    <source>
        <dbReference type="ARBA" id="ARBA00006484"/>
    </source>
</evidence>
<dbReference type="InterPro" id="IPR057326">
    <property type="entry name" value="KR_dom"/>
</dbReference>
<dbReference type="SMART" id="SM00822">
    <property type="entry name" value="PKS_KR"/>
    <property type="match status" value="1"/>
</dbReference>
<protein>
    <submittedName>
        <fullName evidence="3">SDR family oxidoreductase</fullName>
    </submittedName>
</protein>
<gene>
    <name evidence="3" type="ORF">F1189_17435</name>
</gene>
<name>A0A5M6IRE9_9PROT</name>
<comment type="similarity">
    <text evidence="1">Belongs to the short-chain dehydrogenases/reductases (SDR) family.</text>
</comment>
<dbReference type="InterPro" id="IPR050259">
    <property type="entry name" value="SDR"/>
</dbReference>
<reference evidence="3 4" key="1">
    <citation type="submission" date="2019-09" db="EMBL/GenBank/DDBJ databases">
        <title>Genome sequence of Rhodovastum atsumiense, a diverse member of the Acetobacteraceae family of non-sulfur purple photosynthetic bacteria.</title>
        <authorList>
            <person name="Meyer T."/>
            <person name="Kyndt J."/>
        </authorList>
    </citation>
    <scope>NUCLEOTIDE SEQUENCE [LARGE SCALE GENOMIC DNA]</scope>
    <source>
        <strain evidence="3 4">DSM 21279</strain>
    </source>
</reference>
<evidence type="ECO:0000313" key="3">
    <source>
        <dbReference type="EMBL" id="KAA5610880.1"/>
    </source>
</evidence>
<dbReference type="InterPro" id="IPR020904">
    <property type="entry name" value="Sc_DH/Rdtase_CS"/>
</dbReference>
<dbReference type="PRINTS" id="PR00080">
    <property type="entry name" value="SDRFAMILY"/>
</dbReference>
<dbReference type="GO" id="GO:0032787">
    <property type="term" value="P:monocarboxylic acid metabolic process"/>
    <property type="evidence" value="ECO:0007669"/>
    <property type="project" value="UniProtKB-ARBA"/>
</dbReference>
<dbReference type="EMBL" id="VWPK01000027">
    <property type="protein sequence ID" value="KAA5610880.1"/>
    <property type="molecule type" value="Genomic_DNA"/>
</dbReference>
<sequence length="245" mass="24379">MAGEWKQAIVTGGSSGIGLGIARALVGAGYRVVLIGRTEARLIEAAASLGAAASWRRADVGRRAEVEAALDGLDRVDLLVNAAGFVRGVSLATPAGEADAAWDAVIAGNLTGSFLMAHAVAPLLAAPGGRIISISSIAAQTGGSRPGSLAYAAAKSGLHGLTYALARELAPRGITANVIAPGFVAATGFTGAWPEERIAAILAQTPLGRAGAPDDIAAAVLWLASEAAGFVTGAVIPINGGWRIG</sequence>
<evidence type="ECO:0000259" key="2">
    <source>
        <dbReference type="SMART" id="SM00822"/>
    </source>
</evidence>
<keyword evidence="4" id="KW-1185">Reference proteome</keyword>
<dbReference type="Proteomes" id="UP000325255">
    <property type="component" value="Unassembled WGS sequence"/>
</dbReference>
<dbReference type="PRINTS" id="PR00081">
    <property type="entry name" value="GDHRDH"/>
</dbReference>
<accession>A0A5M6IRE9</accession>
<dbReference type="PANTHER" id="PTHR42879">
    <property type="entry name" value="3-OXOACYL-(ACYL-CARRIER-PROTEIN) REDUCTASE"/>
    <property type="match status" value="1"/>
</dbReference>